<evidence type="ECO:0000256" key="6">
    <source>
        <dbReference type="ARBA" id="ARBA00022737"/>
    </source>
</evidence>
<comment type="similarity">
    <text evidence="2">Belongs to the ABC transporter superfamily. ABCC family. Conjugate transporter (TC 3.A.1.208) subfamily.</text>
</comment>
<feature type="transmembrane region" description="Helical" evidence="13">
    <location>
        <begin position="817"/>
        <end position="848"/>
    </location>
</feature>
<dbReference type="Pfam" id="PF00005">
    <property type="entry name" value="ABC_tran"/>
    <property type="match status" value="2"/>
</dbReference>
<dbReference type="Pfam" id="PF00664">
    <property type="entry name" value="ABC_membrane"/>
    <property type="match status" value="2"/>
</dbReference>
<evidence type="ECO:0000256" key="1">
    <source>
        <dbReference type="ARBA" id="ARBA00004370"/>
    </source>
</evidence>
<dbReference type="FunFam" id="3.40.50.300:FF:000630">
    <property type="entry name" value="ATP-binding cassette (ABC) transporter, putative"/>
    <property type="match status" value="1"/>
</dbReference>
<keyword evidence="7" id="KW-0547">Nucleotide-binding</keyword>
<dbReference type="InterPro" id="IPR003439">
    <property type="entry name" value="ABC_transporter-like_ATP-bd"/>
</dbReference>
<feature type="transmembrane region" description="Helical" evidence="13">
    <location>
        <begin position="951"/>
        <end position="970"/>
    </location>
</feature>
<dbReference type="FunFam" id="1.20.1560.10:FF:000113">
    <property type="entry name" value="ABC transporter, putative"/>
    <property type="match status" value="1"/>
</dbReference>
<comment type="catalytic activity">
    <reaction evidence="12">
        <text>ATP + H2O + xenobioticSide 1 = ADP + phosphate + xenobioticSide 2.</text>
        <dbReference type="EC" id="7.6.2.2"/>
    </reaction>
</comment>
<dbReference type="PANTHER" id="PTHR24223:SF330">
    <property type="entry name" value="ATP-BINDING CASSETTE SUB-FAMILY C MEMBER 10"/>
    <property type="match status" value="1"/>
</dbReference>
<proteinExistence type="inferred from homology"/>
<evidence type="ECO:0000256" key="9">
    <source>
        <dbReference type="ARBA" id="ARBA00022967"/>
    </source>
</evidence>
<keyword evidence="8" id="KW-0067">ATP-binding</keyword>
<dbReference type="SMART" id="SM00382">
    <property type="entry name" value="AAA"/>
    <property type="match status" value="2"/>
</dbReference>
<dbReference type="PROSITE" id="PS50893">
    <property type="entry name" value="ABC_TRANSPORTER_2"/>
    <property type="match status" value="2"/>
</dbReference>
<evidence type="ECO:0000259" key="14">
    <source>
        <dbReference type="PROSITE" id="PS50893"/>
    </source>
</evidence>
<dbReference type="Gene3D" id="1.20.1560.10">
    <property type="entry name" value="ABC transporter type 1, transmembrane domain"/>
    <property type="match status" value="2"/>
</dbReference>
<evidence type="ECO:0000313" key="16">
    <source>
        <dbReference type="Proteomes" id="UP000887566"/>
    </source>
</evidence>
<keyword evidence="5 13" id="KW-0812">Transmembrane</keyword>
<dbReference type="FunFam" id="3.40.50.300:FF:000973">
    <property type="entry name" value="Multidrug resistance-associated protein 4"/>
    <property type="match status" value="1"/>
</dbReference>
<dbReference type="FunFam" id="1.20.1560.10:FF:000037">
    <property type="entry name" value="ATP-binding cassette subfamily C member 10"/>
    <property type="match status" value="1"/>
</dbReference>
<feature type="domain" description="ABC transporter" evidence="14">
    <location>
        <begin position="378"/>
        <end position="607"/>
    </location>
</feature>
<dbReference type="Gene3D" id="3.40.50.300">
    <property type="entry name" value="P-loop containing nucleotide triphosphate hydrolases"/>
    <property type="match status" value="2"/>
</dbReference>
<feature type="domain" description="ABC transmembrane type-1" evidence="15">
    <location>
        <begin position="67"/>
        <end position="343"/>
    </location>
</feature>
<evidence type="ECO:0000256" key="7">
    <source>
        <dbReference type="ARBA" id="ARBA00022741"/>
    </source>
</evidence>
<dbReference type="InterPro" id="IPR036640">
    <property type="entry name" value="ABC1_TM_sf"/>
</dbReference>
<feature type="transmembrane region" description="Helical" evidence="13">
    <location>
        <begin position="170"/>
        <end position="194"/>
    </location>
</feature>
<feature type="domain" description="ABC transmembrane type-1" evidence="15">
    <location>
        <begin position="657"/>
        <end position="978"/>
    </location>
</feature>
<accession>A0A914WAK6</accession>
<dbReference type="SUPFAM" id="SSF52540">
    <property type="entry name" value="P-loop containing nucleoside triphosphate hydrolases"/>
    <property type="match status" value="2"/>
</dbReference>
<evidence type="ECO:0000256" key="2">
    <source>
        <dbReference type="ARBA" id="ARBA00009726"/>
    </source>
</evidence>
<feature type="transmembrane region" description="Helical" evidence="13">
    <location>
        <begin position="733"/>
        <end position="761"/>
    </location>
</feature>
<keyword evidence="10 13" id="KW-1133">Transmembrane helix</keyword>
<feature type="transmembrane region" description="Helical" evidence="13">
    <location>
        <begin position="59"/>
        <end position="86"/>
    </location>
</feature>
<dbReference type="CDD" id="cd03250">
    <property type="entry name" value="ABCC_MRP_domain1"/>
    <property type="match status" value="1"/>
</dbReference>
<evidence type="ECO:0000256" key="3">
    <source>
        <dbReference type="ARBA" id="ARBA00012191"/>
    </source>
</evidence>
<evidence type="ECO:0000256" key="13">
    <source>
        <dbReference type="SAM" id="Phobius"/>
    </source>
</evidence>
<dbReference type="CDD" id="cd03244">
    <property type="entry name" value="ABCC_MRP_domain2"/>
    <property type="match status" value="1"/>
</dbReference>
<keyword evidence="11 13" id="KW-0472">Membrane</keyword>
<evidence type="ECO:0000256" key="11">
    <source>
        <dbReference type="ARBA" id="ARBA00023136"/>
    </source>
</evidence>
<dbReference type="SUPFAM" id="SSF90123">
    <property type="entry name" value="ABC transporter transmembrane region"/>
    <property type="match status" value="2"/>
</dbReference>
<dbReference type="GO" id="GO:0005524">
    <property type="term" value="F:ATP binding"/>
    <property type="evidence" value="ECO:0007669"/>
    <property type="project" value="UniProtKB-KW"/>
</dbReference>
<dbReference type="WBParaSite" id="PSAMB.scaffold3473size18121.g21552.t1">
    <property type="protein sequence ID" value="PSAMB.scaffold3473size18121.g21552.t1"/>
    <property type="gene ID" value="PSAMB.scaffold3473size18121.g21552"/>
</dbReference>
<feature type="transmembrane region" description="Helical" evidence="13">
    <location>
        <begin position="918"/>
        <end position="939"/>
    </location>
</feature>
<feature type="domain" description="ABC transporter" evidence="14">
    <location>
        <begin position="1014"/>
        <end position="1247"/>
    </location>
</feature>
<keyword evidence="16" id="KW-1185">Reference proteome</keyword>
<feature type="transmembrane region" description="Helical" evidence="13">
    <location>
        <begin position="646"/>
        <end position="666"/>
    </location>
</feature>
<protein>
    <recommendedName>
        <fullName evidence="3">ABC-type xenobiotic transporter</fullName>
        <ecNumber evidence="3">7.6.2.2</ecNumber>
    </recommendedName>
</protein>
<dbReference type="CDD" id="cd18605">
    <property type="entry name" value="ABC_6TM_MRP7_D2_like"/>
    <property type="match status" value="1"/>
</dbReference>
<evidence type="ECO:0000259" key="15">
    <source>
        <dbReference type="PROSITE" id="PS50929"/>
    </source>
</evidence>
<name>A0A914WAK6_9BILA</name>
<sequence length="1280" mass="142747">MRKGYLGQLNQVDDLYHLPRSLQVENVEQKFIECASTPFVDRELFSLSKTLLRAFGCQYFSLGIVRFVGDSLSFAGPILLHLLITFMQDPAAPIRNGYLYAFGIFAATLLAAICSMHFAYYVSRVGLKIKSAIITALYEKLLKVSTAELGENGFSMGQIANFMSTDVDRVVNFCGSFHAFWALPMQLVIALYLLYREVELAFLAGVICAVILVPINKYITLKIGDMSTHMMHWKDRRVRLITELMFGIRVVKLSNWERHFEEKIGQLRAKELYYLRARKYLDALCVYMWASAPILITVSIFVTYSTLMNQQLTAAKVFTSLALVNILIQPLNAFPWVLNGLVEAYVSMKRLNRFFAQPDIDYRRLYVAQTATNDSMYARSAQFSWVANRVSRPAVDNLTLACSSGSVIGVIGTVGSGKSSLLQGLLGETHCLSGGIQIEQVSLSRGFAYVAQSSWLQRGTVRENILFGQDYDPEFYKQVIFATALESDIQQMPNGDMCELSDQGVTLSGGQRARIALARAVYQNKDIYLLDDPLAAVDAKVGRHIWDHCIDRMLRQRGKTVIIATHHIGYLWTADFVIRLSEDGTISAEGPPIVVLPPDSKLKDEEADSVRDSGEFGTSIDSGEPILVLRDEEKAVGTVGMGIYGAYLRAVGICLSILIVLSLLLMQSTKNGTDWWLSYWVEHIKNSTNGSSSSLSNNYLFLAEHRYPFSLYTSAQASKLSALDDDNGDDTAFYLYVYGGLAFANTMFTLARAFLFAYGGIVAAKNLHQKLVKTLLKARVRWWDGTPAGRVVNRLSSDVYTADDSLPFQANICLASLFNLFGALVLTLYALPLFAPAAAIAVILYYFIQRYYRFTTCEVKRLTSVSLSPLYSHLTDTVAGLATIRAFRSSERFMYLLRSKLTTHLRAQFTNLACSQWLAVRLQMLAVVMVTAVALAAVLQHHFMNRVDAGLVGLAISYALSLTGLLNNLLSSFTETEKELVSVERIAEYTANVPSEPVDGHYPFASKADISGRIQFAAVSLRYDVGLPFALNNVSFVIEPGQKVGVVGRTGSGKSSLFQALLRGVEVEFGRIFLDSVDIATMNLSHLRSLFAVIPQNPFLFTGTLSENLCMDQKFERQELEVIVRQCKLDSLLLRLGGFEGKIEEMGCNLSAGERQLVCIARALLRQPKIVLIDEATAHVDSETDVSVQSLLRSALPNCTVITIAHRLNTLLDYDRVIVLDRAHLVAIGPPAETLGLAPESPKFDFDYRNEVERLLEEYKVDWQKTMRGSVSYWWCVFHF</sequence>
<dbReference type="InterPro" id="IPR017871">
    <property type="entry name" value="ABC_transporter-like_CS"/>
</dbReference>
<dbReference type="Proteomes" id="UP000887566">
    <property type="component" value="Unplaced"/>
</dbReference>
<keyword evidence="4" id="KW-0813">Transport</keyword>
<reference evidence="17" key="1">
    <citation type="submission" date="2022-11" db="UniProtKB">
        <authorList>
            <consortium name="WormBaseParasite"/>
        </authorList>
    </citation>
    <scope>IDENTIFICATION</scope>
</reference>
<dbReference type="InterPro" id="IPR011527">
    <property type="entry name" value="ABC1_TM_dom"/>
</dbReference>
<organism evidence="16 17">
    <name type="scientific">Plectus sambesii</name>
    <dbReference type="NCBI Taxonomy" id="2011161"/>
    <lineage>
        <taxon>Eukaryota</taxon>
        <taxon>Metazoa</taxon>
        <taxon>Ecdysozoa</taxon>
        <taxon>Nematoda</taxon>
        <taxon>Chromadorea</taxon>
        <taxon>Plectida</taxon>
        <taxon>Plectina</taxon>
        <taxon>Plectoidea</taxon>
        <taxon>Plectidae</taxon>
        <taxon>Plectus</taxon>
    </lineage>
</organism>
<dbReference type="AlphaFoldDB" id="A0A914WAK6"/>
<dbReference type="PANTHER" id="PTHR24223">
    <property type="entry name" value="ATP-BINDING CASSETTE SUB-FAMILY C"/>
    <property type="match status" value="1"/>
</dbReference>
<dbReference type="InterPro" id="IPR050173">
    <property type="entry name" value="ABC_transporter_C-like"/>
</dbReference>
<comment type="subcellular location">
    <subcellularLocation>
        <location evidence="1">Membrane</location>
    </subcellularLocation>
</comment>
<keyword evidence="9" id="KW-1278">Translocase</keyword>
<dbReference type="GO" id="GO:0008559">
    <property type="term" value="F:ABC-type xenobiotic transporter activity"/>
    <property type="evidence" value="ECO:0007669"/>
    <property type="project" value="UniProtKB-EC"/>
</dbReference>
<evidence type="ECO:0000256" key="10">
    <source>
        <dbReference type="ARBA" id="ARBA00022989"/>
    </source>
</evidence>
<dbReference type="InterPro" id="IPR027417">
    <property type="entry name" value="P-loop_NTPase"/>
</dbReference>
<evidence type="ECO:0000256" key="8">
    <source>
        <dbReference type="ARBA" id="ARBA00022840"/>
    </source>
</evidence>
<keyword evidence="6" id="KW-0677">Repeat</keyword>
<dbReference type="InterPro" id="IPR003593">
    <property type="entry name" value="AAA+_ATPase"/>
</dbReference>
<dbReference type="EC" id="7.6.2.2" evidence="3"/>
<evidence type="ECO:0000256" key="4">
    <source>
        <dbReference type="ARBA" id="ARBA00022448"/>
    </source>
</evidence>
<evidence type="ECO:0000256" key="5">
    <source>
        <dbReference type="ARBA" id="ARBA00022692"/>
    </source>
</evidence>
<dbReference type="GO" id="GO:0016020">
    <property type="term" value="C:membrane"/>
    <property type="evidence" value="ECO:0007669"/>
    <property type="project" value="UniProtKB-SubCell"/>
</dbReference>
<dbReference type="CDD" id="cd18598">
    <property type="entry name" value="ABC_6TM_MRP7_D1_like"/>
    <property type="match status" value="1"/>
</dbReference>
<evidence type="ECO:0000313" key="17">
    <source>
        <dbReference type="WBParaSite" id="PSAMB.scaffold3473size18121.g21552.t1"/>
    </source>
</evidence>
<feature type="transmembrane region" description="Helical" evidence="13">
    <location>
        <begin position="200"/>
        <end position="221"/>
    </location>
</feature>
<feature type="transmembrane region" description="Helical" evidence="13">
    <location>
        <begin position="98"/>
        <end position="122"/>
    </location>
</feature>
<dbReference type="PROSITE" id="PS50929">
    <property type="entry name" value="ABC_TM1F"/>
    <property type="match status" value="2"/>
</dbReference>
<dbReference type="PROSITE" id="PS00211">
    <property type="entry name" value="ABC_TRANSPORTER_1"/>
    <property type="match status" value="2"/>
</dbReference>
<dbReference type="GO" id="GO:0016887">
    <property type="term" value="F:ATP hydrolysis activity"/>
    <property type="evidence" value="ECO:0007669"/>
    <property type="project" value="InterPro"/>
</dbReference>
<feature type="transmembrane region" description="Helical" evidence="13">
    <location>
        <begin position="280"/>
        <end position="302"/>
    </location>
</feature>
<evidence type="ECO:0000256" key="12">
    <source>
        <dbReference type="ARBA" id="ARBA00034018"/>
    </source>
</evidence>